<sequence length="114" mass="12604">MSCRSVSAQCLLSLFQSVPRRGLKYFRVYVPKSIVPTIIDGLGLSEMGDTPIIIMGDRWASNLHGSIGINSQTSFIQIHSADNHDGWHSAKIRSLTGEDVMVEMGIPPQLENYD</sequence>
<evidence type="ECO:0000313" key="2">
    <source>
        <dbReference type="Proteomes" id="UP001432322"/>
    </source>
</evidence>
<name>A0AAV5WE59_9BILA</name>
<comment type="caution">
    <text evidence="1">The sequence shown here is derived from an EMBL/GenBank/DDBJ whole genome shotgun (WGS) entry which is preliminary data.</text>
</comment>
<dbReference type="Proteomes" id="UP001432322">
    <property type="component" value="Unassembled WGS sequence"/>
</dbReference>
<reference evidence="1" key="1">
    <citation type="submission" date="2023-10" db="EMBL/GenBank/DDBJ databases">
        <title>Genome assembly of Pristionchus species.</title>
        <authorList>
            <person name="Yoshida K."/>
            <person name="Sommer R.J."/>
        </authorList>
    </citation>
    <scope>NUCLEOTIDE SEQUENCE</scope>
    <source>
        <strain evidence="1">RS5133</strain>
    </source>
</reference>
<proteinExistence type="predicted"/>
<keyword evidence="2" id="KW-1185">Reference proteome</keyword>
<organism evidence="1 2">
    <name type="scientific">Pristionchus fissidentatus</name>
    <dbReference type="NCBI Taxonomy" id="1538716"/>
    <lineage>
        <taxon>Eukaryota</taxon>
        <taxon>Metazoa</taxon>
        <taxon>Ecdysozoa</taxon>
        <taxon>Nematoda</taxon>
        <taxon>Chromadorea</taxon>
        <taxon>Rhabditida</taxon>
        <taxon>Rhabditina</taxon>
        <taxon>Diplogasteromorpha</taxon>
        <taxon>Diplogasteroidea</taxon>
        <taxon>Neodiplogasteridae</taxon>
        <taxon>Pristionchus</taxon>
    </lineage>
</organism>
<dbReference type="EMBL" id="BTSY01000005">
    <property type="protein sequence ID" value="GMT30172.1"/>
    <property type="molecule type" value="Genomic_DNA"/>
</dbReference>
<gene>
    <name evidence="1" type="ORF">PFISCL1PPCAC_21469</name>
</gene>
<accession>A0AAV5WE59</accession>
<protein>
    <submittedName>
        <fullName evidence="1">Uncharacterized protein</fullName>
    </submittedName>
</protein>
<dbReference type="AlphaFoldDB" id="A0AAV5WE59"/>
<evidence type="ECO:0000313" key="1">
    <source>
        <dbReference type="EMBL" id="GMT30172.1"/>
    </source>
</evidence>